<gene>
    <name evidence="2" type="ORF">O4U47_09255</name>
</gene>
<keyword evidence="1" id="KW-1133">Transmembrane helix</keyword>
<evidence type="ECO:0000313" key="3">
    <source>
        <dbReference type="Proteomes" id="UP001165685"/>
    </source>
</evidence>
<protein>
    <submittedName>
        <fullName evidence="2">Uncharacterized protein</fullName>
    </submittedName>
</protein>
<comment type="caution">
    <text evidence="2">The sequence shown here is derived from an EMBL/GenBank/DDBJ whole genome shotgun (WGS) entry which is preliminary data.</text>
</comment>
<dbReference type="Proteomes" id="UP001165685">
    <property type="component" value="Unassembled WGS sequence"/>
</dbReference>
<evidence type="ECO:0000313" key="2">
    <source>
        <dbReference type="EMBL" id="MDA2804697.1"/>
    </source>
</evidence>
<keyword evidence="1" id="KW-0472">Membrane</keyword>
<keyword evidence="3" id="KW-1185">Reference proteome</keyword>
<proteinExistence type="predicted"/>
<reference evidence="2" key="1">
    <citation type="submission" date="2023-01" db="EMBL/GenBank/DDBJ databases">
        <title>Draft genome sequence of Nocardiopsis sp. LSu2-4 isolated from halophytes.</title>
        <authorList>
            <person name="Duangmal K."/>
            <person name="Chantavorakit T."/>
        </authorList>
    </citation>
    <scope>NUCLEOTIDE SEQUENCE</scope>
    <source>
        <strain evidence="2">LSu2-4</strain>
    </source>
</reference>
<evidence type="ECO:0000256" key="1">
    <source>
        <dbReference type="SAM" id="Phobius"/>
    </source>
</evidence>
<dbReference type="EMBL" id="JAQFWP010000013">
    <property type="protein sequence ID" value="MDA2804697.1"/>
    <property type="molecule type" value="Genomic_DNA"/>
</dbReference>
<accession>A0ABT4TJ46</accession>
<name>A0ABT4TJ46_9ACTN</name>
<feature type="transmembrane region" description="Helical" evidence="1">
    <location>
        <begin position="147"/>
        <end position="165"/>
    </location>
</feature>
<dbReference type="RefSeq" id="WP_270677266.1">
    <property type="nucleotide sequence ID" value="NZ_JAQFWP010000013.1"/>
</dbReference>
<organism evidence="2 3">
    <name type="scientific">Nocardiopsis suaedae</name>
    <dbReference type="NCBI Taxonomy" id="3018444"/>
    <lineage>
        <taxon>Bacteria</taxon>
        <taxon>Bacillati</taxon>
        <taxon>Actinomycetota</taxon>
        <taxon>Actinomycetes</taxon>
        <taxon>Streptosporangiales</taxon>
        <taxon>Nocardiopsidaceae</taxon>
        <taxon>Nocardiopsis</taxon>
    </lineage>
</organism>
<keyword evidence="1" id="KW-0812">Transmembrane</keyword>
<sequence>MYTVLKRGWRARPGWVLALAVVLALHYVCIVCMAAAASAAEVHEVRTAAVAGKAVVAEAAAEPGGEPDAPAPAGEAVEVPPEELVKAGVLPALADGDGGVGGASALAPDSAHDYECDAPIINTSAFFGTDTDDGGVKSPADHRTASTALLVMLLLSVALAVALRLPPLWRGPVRLAAVPAVWRPSGIRLLTTLCIQRV</sequence>